<evidence type="ECO:0000313" key="6">
    <source>
        <dbReference type="EMBL" id="OMJ18472.1"/>
    </source>
</evidence>
<feature type="compositionally biased region" description="Low complexity" evidence="3">
    <location>
        <begin position="711"/>
        <end position="728"/>
    </location>
</feature>
<comment type="subcellular location">
    <subcellularLocation>
        <location evidence="1">Nucleus</location>
    </subcellularLocation>
</comment>
<feature type="compositionally biased region" description="Polar residues" evidence="3">
    <location>
        <begin position="744"/>
        <end position="763"/>
    </location>
</feature>
<feature type="compositionally biased region" description="Polar residues" evidence="3">
    <location>
        <begin position="807"/>
        <end position="826"/>
    </location>
</feature>
<keyword evidence="2" id="KW-0539">Nucleus</keyword>
<dbReference type="AlphaFoldDB" id="A0A1R1XV02"/>
<dbReference type="InterPro" id="IPR016024">
    <property type="entry name" value="ARM-type_fold"/>
</dbReference>
<dbReference type="STRING" id="133412.A0A1R1XV02"/>
<dbReference type="OrthoDB" id="27483at2759"/>
<dbReference type="Proteomes" id="UP000187283">
    <property type="component" value="Unassembled WGS sequence"/>
</dbReference>
<keyword evidence="7" id="KW-1185">Reference proteome</keyword>
<accession>A0A1R1XV02</accession>
<feature type="region of interest" description="Disordered" evidence="3">
    <location>
        <begin position="807"/>
        <end position="861"/>
    </location>
</feature>
<feature type="region of interest" description="Disordered" evidence="3">
    <location>
        <begin position="478"/>
        <end position="501"/>
    </location>
</feature>
<feature type="compositionally biased region" description="Basic and acidic residues" evidence="3">
    <location>
        <begin position="566"/>
        <end position="576"/>
    </location>
</feature>
<dbReference type="InterPro" id="IPR011993">
    <property type="entry name" value="PH-like_dom_sf"/>
</dbReference>
<dbReference type="GO" id="GO:0005654">
    <property type="term" value="C:nucleoplasm"/>
    <property type="evidence" value="ECO:0007669"/>
    <property type="project" value="TreeGrafter"/>
</dbReference>
<dbReference type="SUPFAM" id="SSF48371">
    <property type="entry name" value="ARM repeat"/>
    <property type="match status" value="1"/>
</dbReference>
<dbReference type="PANTHER" id="PTHR23318:SF0">
    <property type="entry name" value="SERINE_THREONINE-PROTEIN PHOSPHATASE 4 REGULATORY SUBUNIT 3"/>
    <property type="match status" value="1"/>
</dbReference>
<sequence length="878" mass="99148">MSKNTKLRVKVYELSSDSNWNDLGTGYCSFENSDVLFIVLFISLTFIIKVVSEDDDLVFILDNELLMEEKYTKEQSSLIVWTEPGDKDMAISFQEADSCLEIWKKIRKVQFEHGYGDFYGTDCENNDSEKSDDSPCLPTPTVGNLVDIEEILEQSGYYNSRKDQIINYIISENYIDKLVSVLDTCESLDDFEDAFKLFKIVKQIVLYNDSAIFEHIIKNERFHGFIGIMEYDPDFPSARGKYREFISNQLNFREILPIGDKEIENKVHEVFRLQYLKDVVLARIIDETSNSIIGSLILFYNSEILTYIESNNEFQKNMFSISSDPNESEERKNEVVLFMKQYSQMYKSLPNSYRGDSFKTLCDNGLFEVLRYSLNSKNSKTQLSGLELLVFILDCDKQLVREYLLTDDESKDVHPSLLFKISDIVNSDSETDVQILCVDILRILLDTSSTNSESFGTFIEIAHKNSQNQSSLKLVSEELDQQNKKQSLHAKNPPKGGVRVWSTRVIDDDEEAYFDASDDEDDEELISNSSNEDMDSISAMSDHGPQVVISLSKNTENSRPKFPKSGTHESNNKSDHASISNNNFDIGDDIFSYSNNSGNRNKSSNLNHLSMSEISKCDSTDSDSSSDEGSSGEKQKIHVDTPIVSRGLSFMDRINEPQSNYSNLSDNNSPTPSPLSSPTFAKATLDDDLDDKLECLLTKNNKRNLENSTGSSDSSISIHESENSIDSSSSEDDTKESLPKKSKVNYSSSDVNHKNQSYALNGTENSRSESISFSFKKKISSPKKLIFDFKGTKKNIGAQHSRLIRSNSGSISSEIPKTNSLNSESLSDPFDEDDIKKVDFPSELSDRLNNDSPSKDLHSVSFGLSPKTIRKNLSFTNS</sequence>
<dbReference type="Pfam" id="PF22972">
    <property type="entry name" value="EVH1_PP4R3"/>
    <property type="match status" value="1"/>
</dbReference>
<evidence type="ECO:0000259" key="5">
    <source>
        <dbReference type="Pfam" id="PF22972"/>
    </source>
</evidence>
<proteinExistence type="predicted"/>
<dbReference type="InterPro" id="IPR051137">
    <property type="entry name" value="PP4R3-like"/>
</dbReference>
<feature type="region of interest" description="Disordered" evidence="3">
    <location>
        <begin position="703"/>
        <end position="763"/>
    </location>
</feature>
<gene>
    <name evidence="6" type="ORF">AYI70_g5339</name>
</gene>
<feature type="domain" description="Serine/threonine-protein phosphatase 4 regulatory subunit 3-like central" evidence="4">
    <location>
        <begin position="148"/>
        <end position="454"/>
    </location>
</feature>
<dbReference type="GO" id="GO:0072542">
    <property type="term" value="F:protein phosphatase activator activity"/>
    <property type="evidence" value="ECO:0007669"/>
    <property type="project" value="TreeGrafter"/>
</dbReference>
<dbReference type="Pfam" id="PF04802">
    <property type="entry name" value="PP4R3"/>
    <property type="match status" value="1"/>
</dbReference>
<feature type="domain" description="PP4R3 EVH1-like" evidence="5">
    <location>
        <begin position="8"/>
        <end position="110"/>
    </location>
</feature>
<dbReference type="GO" id="GO:0030289">
    <property type="term" value="C:protein phosphatase 4 complex"/>
    <property type="evidence" value="ECO:0007669"/>
    <property type="project" value="TreeGrafter"/>
</dbReference>
<name>A0A1R1XV02_9FUNG</name>
<dbReference type="InterPro" id="IPR006887">
    <property type="entry name" value="P4R3-like_central_dom"/>
</dbReference>
<dbReference type="PANTHER" id="PTHR23318">
    <property type="entry name" value="ATP SYNTHASE GAMMA-RELATED"/>
    <property type="match status" value="1"/>
</dbReference>
<feature type="region of interest" description="Disordered" evidence="3">
    <location>
        <begin position="613"/>
        <end position="682"/>
    </location>
</feature>
<feature type="compositionally biased region" description="Basic and acidic residues" evidence="3">
    <location>
        <begin position="834"/>
        <end position="858"/>
    </location>
</feature>
<evidence type="ECO:0000256" key="1">
    <source>
        <dbReference type="ARBA" id="ARBA00004123"/>
    </source>
</evidence>
<dbReference type="InterPro" id="IPR055236">
    <property type="entry name" value="EVH1_PP4R3"/>
</dbReference>
<dbReference type="GO" id="GO:0006974">
    <property type="term" value="P:DNA damage response"/>
    <property type="evidence" value="ECO:0007669"/>
    <property type="project" value="TreeGrafter"/>
</dbReference>
<reference evidence="6 7" key="1">
    <citation type="submission" date="2017-01" db="EMBL/GenBank/DDBJ databases">
        <authorList>
            <person name="Mah S.A."/>
            <person name="Swanson W.J."/>
            <person name="Moy G.W."/>
            <person name="Vacquier V.D."/>
        </authorList>
    </citation>
    <scope>NUCLEOTIDE SEQUENCE [LARGE SCALE GENOMIC DNA]</scope>
    <source>
        <strain evidence="6 7">GSMNP</strain>
    </source>
</reference>
<evidence type="ECO:0000259" key="4">
    <source>
        <dbReference type="Pfam" id="PF04802"/>
    </source>
</evidence>
<comment type="caution">
    <text evidence="6">The sequence shown here is derived from an EMBL/GenBank/DDBJ whole genome shotgun (WGS) entry which is preliminary data.</text>
</comment>
<protein>
    <submittedName>
        <fullName evidence="6">Uncharacterized protein</fullName>
    </submittedName>
</protein>
<organism evidence="6 7">
    <name type="scientific">Smittium culicis</name>
    <dbReference type="NCBI Taxonomy" id="133412"/>
    <lineage>
        <taxon>Eukaryota</taxon>
        <taxon>Fungi</taxon>
        <taxon>Fungi incertae sedis</taxon>
        <taxon>Zoopagomycota</taxon>
        <taxon>Kickxellomycotina</taxon>
        <taxon>Harpellomycetes</taxon>
        <taxon>Harpellales</taxon>
        <taxon>Legeriomycetaceae</taxon>
        <taxon>Smittium</taxon>
    </lineage>
</organism>
<dbReference type="EMBL" id="LSSN01001740">
    <property type="protein sequence ID" value="OMJ18472.1"/>
    <property type="molecule type" value="Genomic_DNA"/>
</dbReference>
<feature type="region of interest" description="Disordered" evidence="3">
    <location>
        <begin position="553"/>
        <end position="581"/>
    </location>
</feature>
<feature type="compositionally biased region" description="Low complexity" evidence="3">
    <location>
        <begin position="662"/>
        <end position="679"/>
    </location>
</feature>
<evidence type="ECO:0000256" key="3">
    <source>
        <dbReference type="SAM" id="MobiDB-lite"/>
    </source>
</evidence>
<evidence type="ECO:0000313" key="7">
    <source>
        <dbReference type="Proteomes" id="UP000187283"/>
    </source>
</evidence>
<evidence type="ECO:0000256" key="2">
    <source>
        <dbReference type="ARBA" id="ARBA00023242"/>
    </source>
</evidence>
<dbReference type="Gene3D" id="2.30.29.30">
    <property type="entry name" value="Pleckstrin-homology domain (PH domain)/Phosphotyrosine-binding domain (PTB)"/>
    <property type="match status" value="1"/>
</dbReference>